<evidence type="ECO:0000256" key="11">
    <source>
        <dbReference type="ARBA" id="ARBA00022842"/>
    </source>
</evidence>
<dbReference type="Pfam" id="PF00334">
    <property type="entry name" value="NDK"/>
    <property type="match status" value="1"/>
</dbReference>
<dbReference type="FunFam" id="3.30.70.141:FF:000010">
    <property type="entry name" value="Nucleoside diphosphate kinase 7"/>
    <property type="match status" value="1"/>
</dbReference>
<evidence type="ECO:0000256" key="4">
    <source>
        <dbReference type="ARBA" id="ARBA00022490"/>
    </source>
</evidence>
<dbReference type="GO" id="GO:0016787">
    <property type="term" value="F:hydrolase activity"/>
    <property type="evidence" value="ECO:0007669"/>
    <property type="project" value="UniProtKB-KW"/>
</dbReference>
<dbReference type="EMBL" id="GG745351">
    <property type="protein sequence ID" value="KNE66744.1"/>
    <property type="molecule type" value="Genomic_DNA"/>
</dbReference>
<dbReference type="InterPro" id="IPR036850">
    <property type="entry name" value="NDK-like_dom_sf"/>
</dbReference>
<dbReference type="OrthoDB" id="2162449at2759"/>
<reference evidence="17 19" key="1">
    <citation type="submission" date="2009-11" db="EMBL/GenBank/DDBJ databases">
        <title>Annotation of Allomyces macrogynus ATCC 38327.</title>
        <authorList>
            <consortium name="The Broad Institute Genome Sequencing Platform"/>
            <person name="Russ C."/>
            <person name="Cuomo C."/>
            <person name="Burger G."/>
            <person name="Gray M.W."/>
            <person name="Holland P.W.H."/>
            <person name="King N."/>
            <person name="Lang F.B.F."/>
            <person name="Roger A.J."/>
            <person name="Ruiz-Trillo I."/>
            <person name="Young S.K."/>
            <person name="Zeng Q."/>
            <person name="Gargeya S."/>
            <person name="Fitzgerald M."/>
            <person name="Haas B."/>
            <person name="Abouelleil A."/>
            <person name="Alvarado L."/>
            <person name="Arachchi H.M."/>
            <person name="Berlin A."/>
            <person name="Chapman S.B."/>
            <person name="Gearin G."/>
            <person name="Goldberg J."/>
            <person name="Griggs A."/>
            <person name="Gujja S."/>
            <person name="Hansen M."/>
            <person name="Heiman D."/>
            <person name="Howarth C."/>
            <person name="Larimer J."/>
            <person name="Lui A."/>
            <person name="MacDonald P.J.P."/>
            <person name="McCowen C."/>
            <person name="Montmayeur A."/>
            <person name="Murphy C."/>
            <person name="Neiman D."/>
            <person name="Pearson M."/>
            <person name="Priest M."/>
            <person name="Roberts A."/>
            <person name="Saif S."/>
            <person name="Shea T."/>
            <person name="Sisk P."/>
            <person name="Stolte C."/>
            <person name="Sykes S."/>
            <person name="Wortman J."/>
            <person name="Nusbaum C."/>
            <person name="Birren B."/>
        </authorList>
    </citation>
    <scope>NUCLEOTIDE SEQUENCE [LARGE SCALE GENOMIC DNA]</scope>
    <source>
        <strain evidence="17 19">ATCC 38327</strain>
    </source>
</reference>
<proteinExistence type="inferred from homology"/>
<feature type="binding site" evidence="14">
    <location>
        <position position="83"/>
    </location>
    <ligand>
        <name>ATP</name>
        <dbReference type="ChEBI" id="CHEBI:30616"/>
    </ligand>
</feature>
<dbReference type="PANTHER" id="PTHR46161">
    <property type="entry name" value="NUCLEOSIDE DIPHOSPHATE KINASE"/>
    <property type="match status" value="1"/>
</dbReference>
<evidence type="ECO:0000313" key="18">
    <source>
        <dbReference type="EMBL" id="KNE70101.1"/>
    </source>
</evidence>
<evidence type="ECO:0000256" key="13">
    <source>
        <dbReference type="ARBA" id="ARBA00023273"/>
    </source>
</evidence>
<evidence type="ECO:0000256" key="9">
    <source>
        <dbReference type="ARBA" id="ARBA00022801"/>
    </source>
</evidence>
<dbReference type="GO" id="GO:0006183">
    <property type="term" value="P:GTP biosynthetic process"/>
    <property type="evidence" value="ECO:0007669"/>
    <property type="project" value="InterPro"/>
</dbReference>
<evidence type="ECO:0000313" key="19">
    <source>
        <dbReference type="Proteomes" id="UP000054350"/>
    </source>
</evidence>
<dbReference type="Gene3D" id="3.30.70.141">
    <property type="entry name" value="Nucleoside diphosphate kinase-like domain"/>
    <property type="match status" value="1"/>
</dbReference>
<name>A0A0L0SWM0_ALLM3</name>
<keyword evidence="10" id="KW-0067">ATP-binding</keyword>
<evidence type="ECO:0000256" key="1">
    <source>
        <dbReference type="ARBA" id="ARBA00004138"/>
    </source>
</evidence>
<dbReference type="VEuPathDB" id="FungiDB:AMAG_11241"/>
<gene>
    <name evidence="17" type="ORF">AMAG_11241</name>
    <name evidence="18" type="ORF">AMAG_15079</name>
</gene>
<dbReference type="SUPFAM" id="SSF54919">
    <property type="entry name" value="Nucleoside diphosphate kinase, NDK"/>
    <property type="match status" value="1"/>
</dbReference>
<evidence type="ECO:0000256" key="8">
    <source>
        <dbReference type="ARBA" id="ARBA00022777"/>
    </source>
</evidence>
<dbReference type="GO" id="GO:0005929">
    <property type="term" value="C:cilium"/>
    <property type="evidence" value="ECO:0007669"/>
    <property type="project" value="UniProtKB-SubCell"/>
</dbReference>
<dbReference type="GO" id="GO:0006241">
    <property type="term" value="P:CTP biosynthetic process"/>
    <property type="evidence" value="ECO:0007669"/>
    <property type="project" value="InterPro"/>
</dbReference>
<evidence type="ECO:0000256" key="6">
    <source>
        <dbReference type="ARBA" id="ARBA00022723"/>
    </source>
</evidence>
<dbReference type="EMBL" id="GG745364">
    <property type="protein sequence ID" value="KNE70101.1"/>
    <property type="molecule type" value="Genomic_DNA"/>
</dbReference>
<evidence type="ECO:0000256" key="12">
    <source>
        <dbReference type="ARBA" id="ARBA00023080"/>
    </source>
</evidence>
<feature type="binding site" evidence="14">
    <location>
        <position position="9"/>
    </location>
    <ligand>
        <name>ATP</name>
        <dbReference type="ChEBI" id="CHEBI:30616"/>
    </ligand>
</feature>
<dbReference type="OMA" id="YHRLTSF"/>
<keyword evidence="7" id="KW-0547">Nucleotide-binding</keyword>
<feature type="binding site" evidence="14">
    <location>
        <position position="89"/>
    </location>
    <ligand>
        <name>ATP</name>
        <dbReference type="ChEBI" id="CHEBI:30616"/>
    </ligand>
</feature>
<dbReference type="PROSITE" id="PS00469">
    <property type="entry name" value="NDPK"/>
    <property type="match status" value="1"/>
</dbReference>
<evidence type="ECO:0000256" key="14">
    <source>
        <dbReference type="PROSITE-ProRule" id="PRU00706"/>
    </source>
</evidence>
<evidence type="ECO:0000259" key="16">
    <source>
        <dbReference type="SMART" id="SM00562"/>
    </source>
</evidence>
<dbReference type="GO" id="GO:0004550">
    <property type="term" value="F:nucleoside diphosphate kinase activity"/>
    <property type="evidence" value="ECO:0007669"/>
    <property type="project" value="InterPro"/>
</dbReference>
<comment type="subcellular location">
    <subcellularLocation>
        <location evidence="1">Cell projection</location>
        <location evidence="1">Cilium</location>
    </subcellularLocation>
</comment>
<keyword evidence="4" id="KW-0963">Cytoplasm</keyword>
<dbReference type="GO" id="GO:0005524">
    <property type="term" value="F:ATP binding"/>
    <property type="evidence" value="ECO:0007669"/>
    <property type="project" value="UniProtKB-KW"/>
</dbReference>
<dbReference type="AlphaFoldDB" id="A0A0L0SWM0"/>
<keyword evidence="13" id="KW-0966">Cell projection</keyword>
<keyword evidence="19" id="KW-1185">Reference proteome</keyword>
<dbReference type="GO" id="GO:0046872">
    <property type="term" value="F:metal ion binding"/>
    <property type="evidence" value="ECO:0007669"/>
    <property type="project" value="UniProtKB-KW"/>
</dbReference>
<dbReference type="CDD" id="cd22970">
    <property type="entry name" value="DD_NDKH5-like"/>
    <property type="match status" value="1"/>
</dbReference>
<dbReference type="Pfam" id="PF05186">
    <property type="entry name" value="Dpy-30"/>
    <property type="match status" value="1"/>
</dbReference>
<keyword evidence="8" id="KW-0418">Kinase</keyword>
<evidence type="ECO:0000256" key="7">
    <source>
        <dbReference type="ARBA" id="ARBA00022741"/>
    </source>
</evidence>
<sequence>MERTLAIIKPDAIKHADDILYAIEAAGFTIIDKKRIQLTVDQARDFYVEHAGKPFYQPLTAFMSSGPVMVMILSRADAITAWRTLLGPTNSNAARESAPSSIRARFGTDGQRNACHGSDSPKSADREIRFFFPNATVQPLPNSVQIATFLEGAVYPVLTKGLVALCTEKPQNPTEWLGKWLMENNPARPRTIQP</sequence>
<dbReference type="STRING" id="578462.A0A0L0SWM0"/>
<evidence type="ECO:0000256" key="2">
    <source>
        <dbReference type="ARBA" id="ARBA00008142"/>
    </source>
</evidence>
<accession>A0A0L0SWM0</accession>
<reference evidence="19" key="2">
    <citation type="submission" date="2009-11" db="EMBL/GenBank/DDBJ databases">
        <title>The Genome Sequence of Allomyces macrogynus strain ATCC 38327.</title>
        <authorList>
            <consortium name="The Broad Institute Genome Sequencing Platform"/>
            <person name="Russ C."/>
            <person name="Cuomo C."/>
            <person name="Shea T."/>
            <person name="Young S.K."/>
            <person name="Zeng Q."/>
            <person name="Koehrsen M."/>
            <person name="Haas B."/>
            <person name="Borodovsky M."/>
            <person name="Guigo R."/>
            <person name="Alvarado L."/>
            <person name="Berlin A."/>
            <person name="Borenstein D."/>
            <person name="Chen Z."/>
            <person name="Engels R."/>
            <person name="Freedman E."/>
            <person name="Gellesch M."/>
            <person name="Goldberg J."/>
            <person name="Griggs A."/>
            <person name="Gujja S."/>
            <person name="Heiman D."/>
            <person name="Hepburn T."/>
            <person name="Howarth C."/>
            <person name="Jen D."/>
            <person name="Larson L."/>
            <person name="Lewis B."/>
            <person name="Mehta T."/>
            <person name="Park D."/>
            <person name="Pearson M."/>
            <person name="Roberts A."/>
            <person name="Saif S."/>
            <person name="Shenoy N."/>
            <person name="Sisk P."/>
            <person name="Stolte C."/>
            <person name="Sykes S."/>
            <person name="Walk T."/>
            <person name="White J."/>
            <person name="Yandava C."/>
            <person name="Burger G."/>
            <person name="Gray M.W."/>
            <person name="Holland P.W.H."/>
            <person name="King N."/>
            <person name="Lang F.B.F."/>
            <person name="Roger A.J."/>
            <person name="Ruiz-Trillo I."/>
            <person name="Lander E."/>
            <person name="Nusbaum C."/>
        </authorList>
    </citation>
    <scope>NUCLEOTIDE SEQUENCE [LARGE SCALE GENOMIC DNA]</scope>
    <source>
        <strain evidence="19">ATCC 38327</strain>
    </source>
</reference>
<feature type="active site" description="Pros-phosphohistidine intermediate" evidence="14">
    <location>
        <position position="116"/>
    </location>
</feature>
<dbReference type="InterPro" id="IPR007858">
    <property type="entry name" value="Dpy-30_motif"/>
</dbReference>
<dbReference type="InterPro" id="IPR001564">
    <property type="entry name" value="Nucleoside_diP_kinase"/>
</dbReference>
<evidence type="ECO:0000256" key="10">
    <source>
        <dbReference type="ARBA" id="ARBA00022840"/>
    </source>
</evidence>
<dbReference type="PROSITE" id="PS51374">
    <property type="entry name" value="NDPK_LIKE"/>
    <property type="match status" value="1"/>
</dbReference>
<feature type="binding site" evidence="14">
    <location>
        <position position="103"/>
    </location>
    <ligand>
        <name>ATP</name>
        <dbReference type="ChEBI" id="CHEBI:30616"/>
    </ligand>
</feature>
<evidence type="ECO:0000256" key="3">
    <source>
        <dbReference type="ARBA" id="ARBA00017632"/>
    </source>
</evidence>
<dbReference type="PRINTS" id="PR01243">
    <property type="entry name" value="NUCDPKINASE"/>
</dbReference>
<feature type="binding site" evidence="14">
    <location>
        <position position="55"/>
    </location>
    <ligand>
        <name>ATP</name>
        <dbReference type="ChEBI" id="CHEBI:30616"/>
    </ligand>
</feature>
<dbReference type="InterPro" id="IPR023005">
    <property type="entry name" value="Nucleoside_diP_kinase_AS"/>
</dbReference>
<organism evidence="17 19">
    <name type="scientific">Allomyces macrogynus (strain ATCC 38327)</name>
    <name type="common">Allomyces javanicus var. macrogynus</name>
    <dbReference type="NCBI Taxonomy" id="578462"/>
    <lineage>
        <taxon>Eukaryota</taxon>
        <taxon>Fungi</taxon>
        <taxon>Fungi incertae sedis</taxon>
        <taxon>Blastocladiomycota</taxon>
        <taxon>Blastocladiomycetes</taxon>
        <taxon>Blastocladiales</taxon>
        <taxon>Blastocladiaceae</taxon>
        <taxon>Allomyces</taxon>
    </lineage>
</organism>
<evidence type="ECO:0000256" key="5">
    <source>
        <dbReference type="ARBA" id="ARBA00022679"/>
    </source>
</evidence>
<dbReference type="InterPro" id="IPR034907">
    <property type="entry name" value="NDK-like_dom"/>
</dbReference>
<evidence type="ECO:0000313" key="17">
    <source>
        <dbReference type="EMBL" id="KNE66744.1"/>
    </source>
</evidence>
<keyword evidence="5" id="KW-0808">Transferase</keyword>
<keyword evidence="9" id="KW-0378">Hydrolase</keyword>
<feature type="domain" description="Nucleoside diphosphate kinase-like" evidence="16">
    <location>
        <begin position="1"/>
        <end position="139"/>
    </location>
</feature>
<protein>
    <recommendedName>
        <fullName evidence="3">Nucleoside diphosphate kinase</fullName>
    </recommendedName>
</protein>
<dbReference type="VEuPathDB" id="FungiDB:AMAG_15079"/>
<dbReference type="SMART" id="SM00562">
    <property type="entry name" value="NDK"/>
    <property type="match status" value="1"/>
</dbReference>
<dbReference type="GO" id="GO:0006228">
    <property type="term" value="P:UTP biosynthetic process"/>
    <property type="evidence" value="ECO:0007669"/>
    <property type="project" value="InterPro"/>
</dbReference>
<dbReference type="Gene3D" id="1.20.890.10">
    <property type="entry name" value="cAMP-dependent protein kinase regulatory subunit, dimerization-anchoring domain"/>
    <property type="match status" value="1"/>
</dbReference>
<dbReference type="eggNOG" id="KOG0888">
    <property type="taxonomic scope" value="Eukaryota"/>
</dbReference>
<keyword evidence="11" id="KW-0460">Magnesium</keyword>
<keyword evidence="6" id="KW-0479">Metal-binding</keyword>
<evidence type="ECO:0000256" key="15">
    <source>
        <dbReference type="RuleBase" id="RU004011"/>
    </source>
</evidence>
<feature type="binding site" evidence="14">
    <location>
        <position position="113"/>
    </location>
    <ligand>
        <name>ATP</name>
        <dbReference type="ChEBI" id="CHEBI:30616"/>
    </ligand>
</feature>
<comment type="similarity">
    <text evidence="2 14 15">Belongs to the NDK family.</text>
</comment>
<dbReference type="Proteomes" id="UP000054350">
    <property type="component" value="Unassembled WGS sequence"/>
</dbReference>
<keyword evidence="12" id="KW-0546">Nucleotide metabolism</keyword>
<dbReference type="PANTHER" id="PTHR46161:SF3">
    <property type="entry name" value="NUCLEOSIDE DIPHOSPHATE KINASE DDB_G0292928-RELATED"/>
    <property type="match status" value="1"/>
</dbReference>